<evidence type="ECO:0000256" key="1">
    <source>
        <dbReference type="ARBA" id="ARBA00023015"/>
    </source>
</evidence>
<gene>
    <name evidence="4" type="ORF">GCM10009744_33060</name>
</gene>
<dbReference type="SUPFAM" id="SSF55781">
    <property type="entry name" value="GAF domain-like"/>
    <property type="match status" value="1"/>
</dbReference>
<protein>
    <recommendedName>
        <fullName evidence="3">ANTAR domain-containing protein</fullName>
    </recommendedName>
</protein>
<dbReference type="InterPro" id="IPR005561">
    <property type="entry name" value="ANTAR"/>
</dbReference>
<reference evidence="5" key="1">
    <citation type="journal article" date="2019" name="Int. J. Syst. Evol. Microbiol.">
        <title>The Global Catalogue of Microorganisms (GCM) 10K type strain sequencing project: providing services to taxonomists for standard genome sequencing and annotation.</title>
        <authorList>
            <consortium name="The Broad Institute Genomics Platform"/>
            <consortium name="The Broad Institute Genome Sequencing Center for Infectious Disease"/>
            <person name="Wu L."/>
            <person name="Ma J."/>
        </authorList>
    </citation>
    <scope>NUCLEOTIDE SEQUENCE [LARGE SCALE GENOMIC DNA]</scope>
    <source>
        <strain evidence="5">JCM 14306</strain>
    </source>
</reference>
<keyword evidence="1" id="KW-0805">Transcription regulation</keyword>
<dbReference type="Gene3D" id="3.30.450.40">
    <property type="match status" value="1"/>
</dbReference>
<dbReference type="InterPro" id="IPR029016">
    <property type="entry name" value="GAF-like_dom_sf"/>
</dbReference>
<comment type="caution">
    <text evidence="4">The sequence shown here is derived from an EMBL/GenBank/DDBJ whole genome shotgun (WGS) entry which is preliminary data.</text>
</comment>
<dbReference type="SMART" id="SM01012">
    <property type="entry name" value="ANTAR"/>
    <property type="match status" value="1"/>
</dbReference>
<dbReference type="Gene3D" id="1.10.10.10">
    <property type="entry name" value="Winged helix-like DNA-binding domain superfamily/Winged helix DNA-binding domain"/>
    <property type="match status" value="1"/>
</dbReference>
<proteinExistence type="predicted"/>
<feature type="domain" description="ANTAR" evidence="3">
    <location>
        <begin position="166"/>
        <end position="227"/>
    </location>
</feature>
<evidence type="ECO:0000259" key="3">
    <source>
        <dbReference type="PROSITE" id="PS50921"/>
    </source>
</evidence>
<dbReference type="Pfam" id="PF03861">
    <property type="entry name" value="ANTAR"/>
    <property type="match status" value="1"/>
</dbReference>
<dbReference type="InterPro" id="IPR011006">
    <property type="entry name" value="CheY-like_superfamily"/>
</dbReference>
<dbReference type="SUPFAM" id="SSF52172">
    <property type="entry name" value="CheY-like"/>
    <property type="match status" value="1"/>
</dbReference>
<keyword evidence="2" id="KW-0804">Transcription</keyword>
<evidence type="ECO:0000313" key="4">
    <source>
        <dbReference type="EMBL" id="GAA1640593.1"/>
    </source>
</evidence>
<dbReference type="Proteomes" id="UP001501319">
    <property type="component" value="Unassembled WGS sequence"/>
</dbReference>
<dbReference type="EMBL" id="BAAANE010000005">
    <property type="protein sequence ID" value="GAA1640593.1"/>
    <property type="molecule type" value="Genomic_DNA"/>
</dbReference>
<dbReference type="PROSITE" id="PS50921">
    <property type="entry name" value="ANTAR"/>
    <property type="match status" value="1"/>
</dbReference>
<evidence type="ECO:0000313" key="5">
    <source>
        <dbReference type="Proteomes" id="UP001501319"/>
    </source>
</evidence>
<name>A0ABP4R8C2_9ACTN</name>
<dbReference type="PIRSF" id="PIRSF036625">
    <property type="entry name" value="GAF_ANTAR"/>
    <property type="match status" value="1"/>
</dbReference>
<dbReference type="InterPro" id="IPR012074">
    <property type="entry name" value="GAF_ANTAR"/>
</dbReference>
<keyword evidence="5" id="KW-1185">Reference proteome</keyword>
<evidence type="ECO:0000256" key="2">
    <source>
        <dbReference type="ARBA" id="ARBA00023163"/>
    </source>
</evidence>
<sequence>MTSAQRYARGQVHHGAMLALADAVLELHSAADPAAAETGVLDLAIRAVPCGFAGLTAATIDGGLAAVSDPVVDEADQLQRGCGEGPRWLPDGLDAVVCVVDTTTDARWPQWGQQVAVLGLRSMLSVELSARSAGLGALVLYSPEPGWFGTPEQEMAIAVARHASIALAARREESSLRHAMESRPLVGRAQGLLMERFGIDADRAFAILRRYSQDHNIKLVEVASSLLSSTDLPSPLRDADGRIHR</sequence>
<dbReference type="InterPro" id="IPR036388">
    <property type="entry name" value="WH-like_DNA-bd_sf"/>
</dbReference>
<organism evidence="4 5">
    <name type="scientific">Kribbella alba</name>
    <dbReference type="NCBI Taxonomy" id="190197"/>
    <lineage>
        <taxon>Bacteria</taxon>
        <taxon>Bacillati</taxon>
        <taxon>Actinomycetota</taxon>
        <taxon>Actinomycetes</taxon>
        <taxon>Propionibacteriales</taxon>
        <taxon>Kribbellaceae</taxon>
        <taxon>Kribbella</taxon>
    </lineage>
</organism>
<accession>A0ABP4R8C2</accession>